<dbReference type="RefSeq" id="WP_274043216.1">
    <property type="nucleotide sequence ID" value="NZ_JANCPR020000029.1"/>
</dbReference>
<dbReference type="PANTHER" id="PTHR23026:SF123">
    <property type="entry name" value="NAD(P)H NITROREDUCTASE RV3131-RELATED"/>
    <property type="match status" value="1"/>
</dbReference>
<gene>
    <name evidence="2" type="ORF">NMN56_026745</name>
</gene>
<dbReference type="InterPro" id="IPR050627">
    <property type="entry name" value="Nitroreductase/BluB"/>
</dbReference>
<comment type="caution">
    <text evidence="2">The sequence shown here is derived from an EMBL/GenBank/DDBJ whole genome shotgun (WGS) entry which is preliminary data.</text>
</comment>
<dbReference type="NCBIfam" id="NF047509">
    <property type="entry name" value="Rv3131_FMN_oxido"/>
    <property type="match status" value="1"/>
</dbReference>
<keyword evidence="3" id="KW-1185">Reference proteome</keyword>
<dbReference type="Gene3D" id="3.40.109.10">
    <property type="entry name" value="NADH Oxidase"/>
    <property type="match status" value="1"/>
</dbReference>
<evidence type="ECO:0000256" key="1">
    <source>
        <dbReference type="SAM" id="MobiDB-lite"/>
    </source>
</evidence>
<dbReference type="SUPFAM" id="SSF55469">
    <property type="entry name" value="FMN-dependent nitroreductase-like"/>
    <property type="match status" value="2"/>
</dbReference>
<feature type="region of interest" description="Disordered" evidence="1">
    <location>
        <begin position="168"/>
        <end position="188"/>
    </location>
</feature>
<evidence type="ECO:0000313" key="2">
    <source>
        <dbReference type="EMBL" id="MDJ1135489.1"/>
    </source>
</evidence>
<dbReference type="EMBL" id="JANCPR020000029">
    <property type="protein sequence ID" value="MDJ1135489.1"/>
    <property type="molecule type" value="Genomic_DNA"/>
</dbReference>
<dbReference type="InterPro" id="IPR000415">
    <property type="entry name" value="Nitroreductase-like"/>
</dbReference>
<proteinExistence type="predicted"/>
<dbReference type="Proteomes" id="UP001214441">
    <property type="component" value="Unassembled WGS sequence"/>
</dbReference>
<name>A0ABT7A343_9ACTN</name>
<feature type="compositionally biased region" description="Basic and acidic residues" evidence="1">
    <location>
        <begin position="170"/>
        <end position="186"/>
    </location>
</feature>
<reference evidence="2 3" key="1">
    <citation type="submission" date="2023-05" db="EMBL/GenBank/DDBJ databases">
        <title>Streptantibioticus silvisoli sp. nov., acidotolerant actinomycetes 1 from pine litter.</title>
        <authorList>
            <person name="Swiecimska M."/>
            <person name="Golinska P."/>
            <person name="Sangal V."/>
            <person name="Wachnowicz B."/>
            <person name="Goodfellow M."/>
        </authorList>
    </citation>
    <scope>NUCLEOTIDE SEQUENCE [LARGE SCALE GENOMIC DNA]</scope>
    <source>
        <strain evidence="2 3">DSM 42109</strain>
    </source>
</reference>
<accession>A0ABT7A343</accession>
<organism evidence="2 3">
    <name type="scientific">Streptomyces iconiensis</name>
    <dbReference type="NCBI Taxonomy" id="1384038"/>
    <lineage>
        <taxon>Bacteria</taxon>
        <taxon>Bacillati</taxon>
        <taxon>Actinomycetota</taxon>
        <taxon>Actinomycetes</taxon>
        <taxon>Kitasatosporales</taxon>
        <taxon>Streptomycetaceae</taxon>
        <taxon>Streptomyces</taxon>
    </lineage>
</organism>
<dbReference type="PANTHER" id="PTHR23026">
    <property type="entry name" value="NADPH NITROREDUCTASE"/>
    <property type="match status" value="1"/>
</dbReference>
<evidence type="ECO:0000313" key="3">
    <source>
        <dbReference type="Proteomes" id="UP001214441"/>
    </source>
</evidence>
<protein>
    <submittedName>
        <fullName evidence="2">Nitroreductase family protein</fullName>
    </submittedName>
</protein>
<sequence length="329" mass="35873">MRTATLNAATLETLVSAAVAAPSIHNTQPWHYRLDPYAPALAVRAATERGLRHADPEGRALLVSVGAAVLNLRVAIARHGWHPVVRLLPSPEDPALLATVRLAEAGRIGRPHRKELYEAIWHRHSSRFPFTEHPVPEDVRAELNEVAHSEGAGLRFPTSQEVSRLLAHTAEGERRDSQDADRRAETRYWGSSGGRLGLASAVLGPQDARGHVPVRDFTGARRPGALPSRAFERHPTLAVLSTQHDRRVDWLRAGQALEHVLLLATAHRLRASLLHQGLEWPDLRRALGGAGLPARHVQMLIRLGYGPPGPVSPRLTADTVLDGEAPEAG</sequence>